<dbReference type="EMBL" id="CANL01000001">
    <property type="protein sequence ID" value="CCM61943.1"/>
    <property type="molecule type" value="Genomic_DNA"/>
</dbReference>
<dbReference type="PANTHER" id="PTHR11236:SF50">
    <property type="entry name" value="AMINODEOXYCHORISMATE SYNTHASE COMPONENT 1"/>
    <property type="match status" value="1"/>
</dbReference>
<evidence type="ECO:0000259" key="1">
    <source>
        <dbReference type="Pfam" id="PF00425"/>
    </source>
</evidence>
<dbReference type="Pfam" id="PF00425">
    <property type="entry name" value="Chorismate_bind"/>
    <property type="match status" value="1"/>
</dbReference>
<organism evidence="2 3">
    <name type="scientific">Candidatus Neomicrothrix parvicella RN1</name>
    <dbReference type="NCBI Taxonomy" id="1229780"/>
    <lineage>
        <taxon>Bacteria</taxon>
        <taxon>Bacillati</taxon>
        <taxon>Actinomycetota</taxon>
        <taxon>Acidimicrobiia</taxon>
        <taxon>Acidimicrobiales</taxon>
        <taxon>Microthrixaceae</taxon>
        <taxon>Candidatus Neomicrothrix</taxon>
    </lineage>
</organism>
<dbReference type="eggNOG" id="COG0147">
    <property type="taxonomic scope" value="Bacteria"/>
</dbReference>
<reference evidence="2 3" key="1">
    <citation type="journal article" date="2013" name="ISME J.">
        <title>Metabolic model for the filamentous 'Candidatus Microthrix parvicella' based on genomic and metagenomic analyses.</title>
        <authorList>
            <person name="Jon McIlroy S."/>
            <person name="Kristiansen R."/>
            <person name="Albertsen M."/>
            <person name="Michael Karst S."/>
            <person name="Rossetti S."/>
            <person name="Lund Nielsen J."/>
            <person name="Tandoi V."/>
            <person name="James Seviour R."/>
            <person name="Nielsen P.H."/>
        </authorList>
    </citation>
    <scope>NUCLEOTIDE SEQUENCE [LARGE SCALE GENOMIC DNA]</scope>
    <source>
        <strain evidence="2 3">RN1</strain>
    </source>
</reference>
<dbReference type="Proteomes" id="UP000018291">
    <property type="component" value="Unassembled WGS sequence"/>
</dbReference>
<dbReference type="PRINTS" id="PR00095">
    <property type="entry name" value="ANTSNTHASEI"/>
</dbReference>
<dbReference type="Gene3D" id="3.60.120.10">
    <property type="entry name" value="Anthranilate synthase"/>
    <property type="match status" value="1"/>
</dbReference>
<proteinExistence type="predicted"/>
<keyword evidence="2" id="KW-0808">Transferase</keyword>
<sequence length="395" mass="41866">MEPSQVTDALVGTTWVPPGLDPSGPWALAGGRWHWGTPEVSDDPAVLDGTGTWVVCLPAQGPMVGARFPHSAPAISPPSPDAPPFPAADPSVAWVTSLGRRAHALRVADIRERIADGDVYQVNLTRRLAGPVRQDHPGASALALTSRLAQAHQAPHGATLCLPALGVWVVGASPERFLRREGDLVISEPIKGTAASAELLTAKDRAENVMICDLVRNDLGRVCRPGTVEVPDLLRVEAHPSLVHLVTTVIGRLRPDVSWGELLDATFPPGSVTGAPKLAALKAIDQLEPTGRGPYCGALGWVDADACEADLAVSIRTFWASSDAATNATIDATIDATRTWRWTFGTGGAITWDSNAADEWAETELKAARLIELAQPPLTQTGHPLHRGDTAPQTW</sequence>
<comment type="caution">
    <text evidence="2">The sequence shown here is derived from an EMBL/GenBank/DDBJ whole genome shotgun (WGS) entry which is preliminary data.</text>
</comment>
<evidence type="ECO:0000313" key="2">
    <source>
        <dbReference type="EMBL" id="CCM61943.1"/>
    </source>
</evidence>
<dbReference type="HOGENOM" id="CLU_006493_1_0_11"/>
<dbReference type="AlphaFoldDB" id="R4YVV3"/>
<dbReference type="InterPro" id="IPR019999">
    <property type="entry name" value="Anth_synth_I-like"/>
</dbReference>
<dbReference type="GO" id="GO:0000162">
    <property type="term" value="P:L-tryptophan biosynthetic process"/>
    <property type="evidence" value="ECO:0007669"/>
    <property type="project" value="TreeGrafter"/>
</dbReference>
<dbReference type="InterPro" id="IPR005801">
    <property type="entry name" value="ADC_synthase"/>
</dbReference>
<feature type="domain" description="Chorismate-utilising enzyme C-terminal" evidence="1">
    <location>
        <begin position="103"/>
        <end position="366"/>
    </location>
</feature>
<dbReference type="RefSeq" id="WP_012222852.1">
    <property type="nucleotide sequence ID" value="NZ_HG422565.1"/>
</dbReference>
<dbReference type="SUPFAM" id="SSF56322">
    <property type="entry name" value="ADC synthase"/>
    <property type="match status" value="1"/>
</dbReference>
<keyword evidence="3" id="KW-1185">Reference proteome</keyword>
<dbReference type="GO" id="GO:0046820">
    <property type="term" value="F:4-amino-4-deoxychorismate synthase activity"/>
    <property type="evidence" value="ECO:0007669"/>
    <property type="project" value="UniProtKB-EC"/>
</dbReference>
<keyword evidence="2" id="KW-0032">Aminotransferase</keyword>
<dbReference type="EC" id="2.6.1.85" evidence="2"/>
<dbReference type="STRING" id="1229780.BN381_10174"/>
<dbReference type="OrthoDB" id="3518032at2"/>
<evidence type="ECO:0000313" key="3">
    <source>
        <dbReference type="Proteomes" id="UP000018291"/>
    </source>
</evidence>
<gene>
    <name evidence="2" type="ORF">BN381_10174</name>
</gene>
<name>R4YVV3_9ACTN</name>
<dbReference type="PANTHER" id="PTHR11236">
    <property type="entry name" value="AMINOBENZOATE/ANTHRANILATE SYNTHASE"/>
    <property type="match status" value="1"/>
</dbReference>
<accession>R4YVV3</accession>
<protein>
    <submittedName>
        <fullName evidence="2">Para-aminobenzoate synthase aminase component</fullName>
        <ecNumber evidence="2">2.6.1.85</ecNumber>
    </submittedName>
</protein>
<dbReference type="InterPro" id="IPR015890">
    <property type="entry name" value="Chorismate_C"/>
</dbReference>